<evidence type="ECO:0008006" key="5">
    <source>
        <dbReference type="Google" id="ProtNLM"/>
    </source>
</evidence>
<evidence type="ECO:0000313" key="3">
    <source>
        <dbReference type="Proteomes" id="UP000182660"/>
    </source>
</evidence>
<dbReference type="GeneID" id="61296576"/>
<dbReference type="Proteomes" id="UP000182660">
    <property type="component" value="Unassembled WGS sequence"/>
</dbReference>
<reference evidence="2 4" key="2">
    <citation type="submission" date="2016-11" db="EMBL/GenBank/DDBJ databases">
        <authorList>
            <person name="Jaros S."/>
            <person name="Januszkiewicz K."/>
            <person name="Wedrychowicz H."/>
        </authorList>
    </citation>
    <scope>NUCLEOTIDE SEQUENCE [LARGE SCALE GENOMIC DNA]</scope>
    <source>
        <strain evidence="2">NVI 5450</strain>
    </source>
</reference>
<evidence type="ECO:0000313" key="1">
    <source>
        <dbReference type="EMBL" id="SGY94194.1"/>
    </source>
</evidence>
<organism evidence="2 4">
    <name type="scientific">Moritella viscosa</name>
    <dbReference type="NCBI Taxonomy" id="80854"/>
    <lineage>
        <taxon>Bacteria</taxon>
        <taxon>Pseudomonadati</taxon>
        <taxon>Pseudomonadota</taxon>
        <taxon>Gammaproteobacteria</taxon>
        <taxon>Alteromonadales</taxon>
        <taxon>Moritellaceae</taxon>
        <taxon>Moritella</taxon>
    </lineage>
</organism>
<dbReference type="CDD" id="cd03443">
    <property type="entry name" value="PaaI_thioesterase"/>
    <property type="match status" value="1"/>
</dbReference>
<accession>A0A1L0BYP9</accession>
<dbReference type="InterPro" id="IPR029069">
    <property type="entry name" value="HotDog_dom_sf"/>
</dbReference>
<dbReference type="Gene3D" id="3.10.129.10">
    <property type="entry name" value="Hotdog Thioesterase"/>
    <property type="match status" value="1"/>
</dbReference>
<dbReference type="AlphaFoldDB" id="A0A1L0BYP9"/>
<dbReference type="Proteomes" id="UP000183794">
    <property type="component" value="Unassembled WGS sequence"/>
</dbReference>
<keyword evidence="3" id="KW-1185">Reference proteome</keyword>
<dbReference type="EMBL" id="FPLD01000076">
    <property type="protein sequence ID" value="SGZ05544.1"/>
    <property type="molecule type" value="Genomic_DNA"/>
</dbReference>
<sequence length="162" mass="17449">MATNSLSSIVNKISAQPKEISSLQLSSMFGETIKFFGRAGIQVESLDVNNAILKLENTETVQNHIGGIHAAATALLGESATGFLVGMHVPDNRIPLLKSMNINYIRRADGDLKAIASLTETQISDIKNTDKGETAVKVIITDSAGNNPVDAEFIWAWVPKKK</sequence>
<dbReference type="InterPro" id="IPR027961">
    <property type="entry name" value="DUF4442"/>
</dbReference>
<reference evidence="1 3" key="1">
    <citation type="submission" date="2016-11" db="EMBL/GenBank/DDBJ databases">
        <authorList>
            <person name="Klemetsen T."/>
        </authorList>
    </citation>
    <scope>NUCLEOTIDE SEQUENCE [LARGE SCALE GENOMIC DNA]</scope>
    <source>
        <strain evidence="1">MT 2528</strain>
    </source>
</reference>
<protein>
    <recommendedName>
        <fullName evidence="5">DUF4442 domain-containing protein</fullName>
    </recommendedName>
</protein>
<proteinExistence type="predicted"/>
<dbReference type="RefSeq" id="WP_075472582.1">
    <property type="nucleotide sequence ID" value="NZ_CAWQZC010000153.1"/>
</dbReference>
<name>A0A1L0BYP9_9GAMM</name>
<dbReference type="Pfam" id="PF14539">
    <property type="entry name" value="DUF4442"/>
    <property type="match status" value="1"/>
</dbReference>
<evidence type="ECO:0000313" key="4">
    <source>
        <dbReference type="Proteomes" id="UP000183794"/>
    </source>
</evidence>
<dbReference type="SUPFAM" id="SSF54637">
    <property type="entry name" value="Thioesterase/thiol ester dehydrase-isomerase"/>
    <property type="match status" value="1"/>
</dbReference>
<dbReference type="EMBL" id="FPLJ01000060">
    <property type="protein sequence ID" value="SGY94194.1"/>
    <property type="molecule type" value="Genomic_DNA"/>
</dbReference>
<dbReference type="OrthoDB" id="793353at2"/>
<evidence type="ECO:0000313" key="2">
    <source>
        <dbReference type="EMBL" id="SGZ05544.1"/>
    </source>
</evidence>
<gene>
    <name evidence="1" type="ORF">MT2528_2742</name>
    <name evidence="2" type="ORF">NVI5450_2926</name>
</gene>